<dbReference type="Proteomes" id="UP000325393">
    <property type="component" value="Chromosome"/>
</dbReference>
<evidence type="ECO:0000259" key="2">
    <source>
        <dbReference type="Pfam" id="PF08428"/>
    </source>
</evidence>
<dbReference type="Gene3D" id="3.80.10.10">
    <property type="entry name" value="Ribonuclease Inhibitor"/>
    <property type="match status" value="1"/>
</dbReference>
<dbReference type="SUPFAM" id="SSF52058">
    <property type="entry name" value="L domain-like"/>
    <property type="match status" value="1"/>
</dbReference>
<name>A0A5P5ZHR6_9LACO</name>
<reference evidence="3 4" key="1">
    <citation type="submission" date="2019-09" db="EMBL/GenBank/DDBJ databases">
        <title>Genome sequencing of Lactobacillus acetotolerans.</title>
        <authorList>
            <person name="Kim K."/>
        </authorList>
    </citation>
    <scope>NUCLEOTIDE SEQUENCE [LARGE SCALE GENOMIC DNA]</scope>
    <source>
        <strain evidence="3 4">LA749</strain>
    </source>
</reference>
<dbReference type="GeneID" id="78212172"/>
<dbReference type="InterPro" id="IPR011889">
    <property type="entry name" value="Liste_lipo_26"/>
</dbReference>
<accession>A0A5P5ZHR6</accession>
<feature type="domain" description="S-layer protein C-terminal" evidence="1">
    <location>
        <begin position="611"/>
        <end position="663"/>
    </location>
</feature>
<dbReference type="InterPro" id="IPR032675">
    <property type="entry name" value="LRR_dom_sf"/>
</dbReference>
<organism evidence="3 4">
    <name type="scientific">Lactobacillus acetotolerans</name>
    <dbReference type="NCBI Taxonomy" id="1600"/>
    <lineage>
        <taxon>Bacteria</taxon>
        <taxon>Bacillati</taxon>
        <taxon>Bacillota</taxon>
        <taxon>Bacilli</taxon>
        <taxon>Lactobacillales</taxon>
        <taxon>Lactobacillaceae</taxon>
        <taxon>Lactobacillus</taxon>
    </lineage>
</organism>
<feature type="domain" description="S-layer protein C-terminal" evidence="1">
    <location>
        <begin position="799"/>
        <end position="857"/>
    </location>
</feature>
<sequence length="861" mass="94190">MSSFDTSHVTDMSGMFSGDSALTNLDISGSNFDTSKVTNMQSMFANDNSLTNLNVSKFNTSNVTNMWAMFNNDSSLTSLKLPNFDTDNVTNMWGMFSGDSSLTSLDISNFNTGHVINMQYMFANDNSLTSLNLSSNFYTNDVTDMSYMFSGDSGLTNLDVSKFNTSKVTNMKQMFNGDSNLTSLNISNFDTSNVTDMSDMLDASSLEKLTLGEKTKLANTVNLPSGTWHKQNDISQTATLDDNQPHVGTWIRTDGTVTLKFVNAKHTDKVLYTSDALPGSTSKPLDLTDSTVKSTYITPNIPTGYTYATATADLYGNTQPQEAEFKAAGNTVTIYLIGDPETNVTVKYELKNGNQVGDTITPTGNRVGDTLDLSQNGTFIAANPIPNGYEYATSPDDMPADYIQPGVITYGTEEQDKVIYVVGKVITASNDLVKVIHYYAGTITRVKNMPDYTLGTVNSSRYGDVVSASGTDPQQAAPKGYVLDNQAEQKRTLTPGVDPQQTIIFYYSVPKAGSGNNNPYNPQGGTVDIPQGTDLSGDSTYAGDAIKNKDQLPGGTTYTWNPAPDTSTKGTSKGFVTVTYPDGTYTSVPVTVNIVDKKANGNGNNTGTAEVKTLQHNAYLYDKEGKRANAVILKTGSQVNTYGTTMINGRKFFNLNQGFYLAAGNVLSKARKLIHNAYVYNKYGQRANKQVLKRGNSIKTYGIPVIMRGKLYYAIGNNHFVKINNCQPRTNNYQEANADTGTSSDKQTLLHNAYLYDDNGQRANQVILKAKSKVGTNRTKTINGRKFYVLANVYYLAAGNIDAINRKLTHNAHIYSQYGNRLDRKVLKQGKSIPTYGDPVAIHGKAYYIVDFDKYLKRANF</sequence>
<feature type="domain" description="Rib" evidence="2">
    <location>
        <begin position="518"/>
        <end position="595"/>
    </location>
</feature>
<evidence type="ECO:0000259" key="1">
    <source>
        <dbReference type="Pfam" id="PF03217"/>
    </source>
</evidence>
<dbReference type="InterPro" id="IPR024968">
    <property type="entry name" value="SlpA_C_lactobacillus"/>
</dbReference>
<dbReference type="Pfam" id="PF03217">
    <property type="entry name" value="SlpA"/>
    <property type="match status" value="4"/>
</dbReference>
<dbReference type="Pfam" id="PF03382">
    <property type="entry name" value="DUF285"/>
    <property type="match status" value="1"/>
</dbReference>
<dbReference type="InterPro" id="IPR059115">
    <property type="entry name" value="Rib"/>
</dbReference>
<dbReference type="NCBIfam" id="TIGR02167">
    <property type="entry name" value="Liste_lipo_26"/>
    <property type="match status" value="6"/>
</dbReference>
<dbReference type="EMBL" id="CP044496">
    <property type="protein sequence ID" value="QFG51225.1"/>
    <property type="molecule type" value="Genomic_DNA"/>
</dbReference>
<dbReference type="NCBIfam" id="TIGR02331">
    <property type="entry name" value="rib_alpha"/>
    <property type="match status" value="1"/>
</dbReference>
<protein>
    <submittedName>
        <fullName evidence="3">BspA family leucine-rich repeat surface protein</fullName>
    </submittedName>
</protein>
<dbReference type="InterPro" id="IPR012706">
    <property type="entry name" value="Rib_alpha_Esp_rpt"/>
</dbReference>
<feature type="domain" description="S-layer protein C-terminal" evidence="1">
    <location>
        <begin position="741"/>
        <end position="796"/>
    </location>
</feature>
<feature type="domain" description="S-layer protein C-terminal" evidence="1">
    <location>
        <begin position="664"/>
        <end position="724"/>
    </location>
</feature>
<gene>
    <name evidence="3" type="ORF">LA749_04145</name>
</gene>
<dbReference type="Pfam" id="PF08428">
    <property type="entry name" value="Rib"/>
    <property type="match status" value="1"/>
</dbReference>
<dbReference type="AlphaFoldDB" id="A0A5P5ZHR6"/>
<evidence type="ECO:0000313" key="3">
    <source>
        <dbReference type="EMBL" id="QFG51225.1"/>
    </source>
</evidence>
<evidence type="ECO:0000313" key="4">
    <source>
        <dbReference type="Proteomes" id="UP000325393"/>
    </source>
</evidence>
<dbReference type="RefSeq" id="WP_056969957.1">
    <property type="nucleotide sequence ID" value="NZ_CP044496.1"/>
</dbReference>
<dbReference type="InterPro" id="IPR005046">
    <property type="entry name" value="DUF285"/>
</dbReference>
<proteinExistence type="predicted"/>